<evidence type="ECO:0000313" key="1">
    <source>
        <dbReference type="EMBL" id="TDC52726.1"/>
    </source>
</evidence>
<dbReference type="EMBL" id="SMKL01000013">
    <property type="protein sequence ID" value="TDC52726.1"/>
    <property type="molecule type" value="Genomic_DNA"/>
</dbReference>
<keyword evidence="2" id="KW-1185">Reference proteome</keyword>
<comment type="caution">
    <text evidence="1">The sequence shown here is derived from an EMBL/GenBank/DDBJ whole genome shotgun (WGS) entry which is preliminary data.</text>
</comment>
<gene>
    <name evidence="1" type="ORF">E1212_07670</name>
</gene>
<accession>A0A4R4RT18</accession>
<evidence type="ECO:0000313" key="2">
    <source>
        <dbReference type="Proteomes" id="UP000295621"/>
    </source>
</evidence>
<sequence>MGLDANFPVVTMNDLSGTVPIYNDDHLVVGILSGDRFRTNVTCLAQKWEGEWFYKQMTTEGNSFPSRNGWIPADRVHVTHNPHEPDPVPTCKNLSGCLKKAATGAAVTTAVGVSIRQWRRRRGEQ</sequence>
<dbReference type="AlphaFoldDB" id="A0A4R4RT18"/>
<proteinExistence type="predicted"/>
<name>A0A4R4RT18_9ACTN</name>
<dbReference type="Proteomes" id="UP000295621">
    <property type="component" value="Unassembled WGS sequence"/>
</dbReference>
<reference evidence="1 2" key="1">
    <citation type="submission" date="2019-02" db="EMBL/GenBank/DDBJ databases">
        <title>Draft genome sequences of novel Actinobacteria.</title>
        <authorList>
            <person name="Sahin N."/>
            <person name="Ay H."/>
            <person name="Saygin H."/>
        </authorList>
    </citation>
    <scope>NUCLEOTIDE SEQUENCE [LARGE SCALE GENOMIC DNA]</scope>
    <source>
        <strain evidence="1 2">KC603</strain>
    </source>
</reference>
<organism evidence="1 2">
    <name type="scientific">Jiangella ureilytica</name>
    <dbReference type="NCBI Taxonomy" id="2530374"/>
    <lineage>
        <taxon>Bacteria</taxon>
        <taxon>Bacillati</taxon>
        <taxon>Actinomycetota</taxon>
        <taxon>Actinomycetes</taxon>
        <taxon>Jiangellales</taxon>
        <taxon>Jiangellaceae</taxon>
        <taxon>Jiangella</taxon>
    </lineage>
</organism>
<dbReference type="RefSeq" id="WP_131980966.1">
    <property type="nucleotide sequence ID" value="NZ_SMKL01000013.1"/>
</dbReference>
<dbReference type="OrthoDB" id="3825743at2"/>
<protein>
    <submittedName>
        <fullName evidence="1">Uncharacterized protein</fullName>
    </submittedName>
</protein>